<dbReference type="EMBL" id="JAPNNL010000132">
    <property type="protein sequence ID" value="MDA0636996.1"/>
    <property type="molecule type" value="Genomic_DNA"/>
</dbReference>
<dbReference type="RefSeq" id="WP_270157901.1">
    <property type="nucleotide sequence ID" value="NZ_JAPNNL010000132.1"/>
</dbReference>
<proteinExistence type="predicted"/>
<name>A0ABT4SIF6_9ACTN</name>
<protein>
    <recommendedName>
        <fullName evidence="1">Large polyvalent protein-associated domain-containing protein</fullName>
    </recommendedName>
</protein>
<dbReference type="Pfam" id="PF18830">
    <property type="entry name" value="LPD16"/>
    <property type="match status" value="1"/>
</dbReference>
<dbReference type="Proteomes" id="UP001144036">
    <property type="component" value="Unassembled WGS sequence"/>
</dbReference>
<sequence length="304" mass="33659">MGNVLSDRVTKTHRLVASEQELRETISRELAAADLGEPVIMGGHFMLFEDDATGRLVPGVIEEQHDETMRRRVTGRVGIFPRYTWRLSLDLARPYVESGVGARLLLLINDWQYVPRTGRPASELRAEFFGGFAELPAAYRDDLAQAGLSADLVLPSRKHPLAFPETWLKYRFQKAADKFVKQGLLEKRFLGADEPAEPDQPGRDTEVAFLDADGNYRTLISCGVTGCAGEITEMIAEVHRAGHRTILIFAPGECLMPVRTGVEIALSLYGLRGMRVVIADPGGSGEMTEDEIYGNLVSVHTFRS</sequence>
<feature type="domain" description="Large polyvalent protein-associated" evidence="1">
    <location>
        <begin position="103"/>
        <end position="174"/>
    </location>
</feature>
<gene>
    <name evidence="2" type="ORF">OUY22_26610</name>
</gene>
<evidence type="ECO:0000313" key="3">
    <source>
        <dbReference type="Proteomes" id="UP001144036"/>
    </source>
</evidence>
<evidence type="ECO:0000259" key="1">
    <source>
        <dbReference type="Pfam" id="PF18830"/>
    </source>
</evidence>
<organism evidence="2 3">
    <name type="scientific">Nonomuraea corallina</name>
    <dbReference type="NCBI Taxonomy" id="2989783"/>
    <lineage>
        <taxon>Bacteria</taxon>
        <taxon>Bacillati</taxon>
        <taxon>Actinomycetota</taxon>
        <taxon>Actinomycetes</taxon>
        <taxon>Streptosporangiales</taxon>
        <taxon>Streptosporangiaceae</taxon>
        <taxon>Nonomuraea</taxon>
    </lineage>
</organism>
<reference evidence="2" key="1">
    <citation type="submission" date="2022-11" db="EMBL/GenBank/DDBJ databases">
        <title>Nonomuraea corallina sp. nov., a new species of the genus Nonomuraea isolated from sea side sediment in Thai sea.</title>
        <authorList>
            <person name="Ngamcharungchit C."/>
            <person name="Matsumoto A."/>
            <person name="Suriyachadkun C."/>
            <person name="Panbangred W."/>
            <person name="Inahashi Y."/>
            <person name="Intra B."/>
        </authorList>
    </citation>
    <scope>NUCLEOTIDE SEQUENCE</scope>
    <source>
        <strain evidence="2">MCN248</strain>
    </source>
</reference>
<keyword evidence="3" id="KW-1185">Reference proteome</keyword>
<comment type="caution">
    <text evidence="2">The sequence shown here is derived from an EMBL/GenBank/DDBJ whole genome shotgun (WGS) entry which is preliminary data.</text>
</comment>
<accession>A0ABT4SIF6</accession>
<evidence type="ECO:0000313" key="2">
    <source>
        <dbReference type="EMBL" id="MDA0636996.1"/>
    </source>
</evidence>
<dbReference type="InterPro" id="IPR040568">
    <property type="entry name" value="LPD16"/>
</dbReference>